<keyword evidence="3" id="KW-1003">Cell membrane</keyword>
<dbReference type="EMBL" id="FMZO01000002">
    <property type="protein sequence ID" value="SDC38280.1"/>
    <property type="molecule type" value="Genomic_DNA"/>
</dbReference>
<accession>A0A1G6L4R4</accession>
<dbReference type="InterPro" id="IPR041027">
    <property type="entry name" value="FtsK_alpha"/>
</dbReference>
<proteinExistence type="inferred from homology"/>
<dbReference type="Pfam" id="PF17854">
    <property type="entry name" value="FtsK_alpha"/>
    <property type="match status" value="1"/>
</dbReference>
<dbReference type="SUPFAM" id="SSF52540">
    <property type="entry name" value="P-loop containing nucleoside triphosphate hydrolases"/>
    <property type="match status" value="1"/>
</dbReference>
<feature type="domain" description="FtsK" evidence="16">
    <location>
        <begin position="505"/>
        <end position="709"/>
    </location>
</feature>
<dbReference type="SUPFAM" id="SSF46785">
    <property type="entry name" value="Winged helix' DNA-binding domain"/>
    <property type="match status" value="1"/>
</dbReference>
<evidence type="ECO:0000313" key="17">
    <source>
        <dbReference type="EMBL" id="SDC38280.1"/>
    </source>
</evidence>
<keyword evidence="7" id="KW-0159">Chromosome partition</keyword>
<dbReference type="Pfam" id="PF13491">
    <property type="entry name" value="FtsK_4TM"/>
    <property type="match status" value="1"/>
</dbReference>
<dbReference type="Gene3D" id="3.40.50.300">
    <property type="entry name" value="P-loop containing nucleotide triphosphate hydrolases"/>
    <property type="match status" value="1"/>
</dbReference>
<dbReference type="AlphaFoldDB" id="A0A1G6L4R4"/>
<keyword evidence="5 15" id="KW-0812">Transmembrane</keyword>
<dbReference type="SUPFAM" id="SSF103473">
    <property type="entry name" value="MFS general substrate transporter"/>
    <property type="match status" value="1"/>
</dbReference>
<keyword evidence="8 13" id="KW-0067">ATP-binding</keyword>
<keyword evidence="9 15" id="KW-1133">Transmembrane helix</keyword>
<dbReference type="GO" id="GO:0005524">
    <property type="term" value="F:ATP binding"/>
    <property type="evidence" value="ECO:0007669"/>
    <property type="project" value="UniProtKB-UniRule"/>
</dbReference>
<dbReference type="GO" id="GO:0003677">
    <property type="term" value="F:DNA binding"/>
    <property type="evidence" value="ECO:0007669"/>
    <property type="project" value="UniProtKB-KW"/>
</dbReference>
<dbReference type="PROSITE" id="PS50901">
    <property type="entry name" value="FTSK"/>
    <property type="match status" value="1"/>
</dbReference>
<keyword evidence="11 15" id="KW-0472">Membrane</keyword>
<dbReference type="PANTHER" id="PTHR22683:SF41">
    <property type="entry name" value="DNA TRANSLOCASE FTSK"/>
    <property type="match status" value="1"/>
</dbReference>
<dbReference type="Pfam" id="PF01580">
    <property type="entry name" value="FtsK_SpoIIIE"/>
    <property type="match status" value="1"/>
</dbReference>
<dbReference type="InterPro" id="IPR002543">
    <property type="entry name" value="FtsK_dom"/>
</dbReference>
<dbReference type="Gene3D" id="1.10.10.10">
    <property type="entry name" value="Winged helix-like DNA-binding domain superfamily/Winged helix DNA-binding domain"/>
    <property type="match status" value="1"/>
</dbReference>
<dbReference type="InterPro" id="IPR050206">
    <property type="entry name" value="FtsK/SpoIIIE/SftA"/>
</dbReference>
<gene>
    <name evidence="17" type="ORF">SAMN04487894_102220</name>
</gene>
<dbReference type="SMART" id="SM00843">
    <property type="entry name" value="Ftsk_gamma"/>
    <property type="match status" value="1"/>
</dbReference>
<keyword evidence="12" id="KW-0131">Cell cycle</keyword>
<protein>
    <submittedName>
        <fullName evidence="17">DNA segregation ATPase FtsK/SpoIIIE, S-DNA-T family</fullName>
    </submittedName>
</protein>
<dbReference type="InterPro" id="IPR036259">
    <property type="entry name" value="MFS_trans_sf"/>
</dbReference>
<organism evidence="17 18">
    <name type="scientific">Niabella drilacis (strain DSM 25811 / CCM 8410 / CCUG 62505 / LMG 26954 / E90)</name>
    <dbReference type="NCBI Taxonomy" id="1285928"/>
    <lineage>
        <taxon>Bacteria</taxon>
        <taxon>Pseudomonadati</taxon>
        <taxon>Bacteroidota</taxon>
        <taxon>Chitinophagia</taxon>
        <taxon>Chitinophagales</taxon>
        <taxon>Chitinophagaceae</taxon>
        <taxon>Niabella</taxon>
    </lineage>
</organism>
<evidence type="ECO:0000256" key="1">
    <source>
        <dbReference type="ARBA" id="ARBA00004651"/>
    </source>
</evidence>
<evidence type="ECO:0000256" key="5">
    <source>
        <dbReference type="ARBA" id="ARBA00022692"/>
    </source>
</evidence>
<evidence type="ECO:0000256" key="6">
    <source>
        <dbReference type="ARBA" id="ARBA00022741"/>
    </source>
</evidence>
<dbReference type="InterPro" id="IPR018541">
    <property type="entry name" value="Ftsk_gamma"/>
</dbReference>
<feature type="transmembrane region" description="Helical" evidence="15">
    <location>
        <begin position="104"/>
        <end position="128"/>
    </location>
</feature>
<dbReference type="InterPro" id="IPR027417">
    <property type="entry name" value="P-loop_NTPase"/>
</dbReference>
<feature type="compositionally biased region" description="Basic residues" evidence="14">
    <location>
        <begin position="1"/>
        <end position="14"/>
    </location>
</feature>
<keyword evidence="6 13" id="KW-0547">Nucleotide-binding</keyword>
<evidence type="ECO:0000259" key="16">
    <source>
        <dbReference type="PROSITE" id="PS50901"/>
    </source>
</evidence>
<sequence>MATKSKPKNKKPIARNKNTTGTWKVEKEEKVQLKELAKDERTWKIAGTTFLLISFFLIISFISYFFTWRQDYTQISRGSEILWDPDVKILNLLGKLGALTAHYFIYRLFGVAAILVCTFFFVVGVNLLWRRRVFSVWRNLKYVTLGMLVVSAILSYLLPNEEFRWGGGVGNMIAGWLTGSLGMIGAGAVLALIVIAYFIWQFNPAFNFPKKLKRPLAGDTGSADEEAPAIAEDAVAEKKRVEVPEMNGAKLVIDTGAEKNKYDIKLINKEPVVQAKEEEAGYERITVLKPEARKPLPAETKETPVEGDAQELELPVASKPAKPVKPVSEDDLKLEINSGPIAPAPATAAATAPAEKGKAYEPTLDLKHYKKPSPDLLESHGSERVVQDPAELENNKNQIIKTLANYDIEIQKISATVGPTVTLYEIVPAAGVRISKIKNLEDDIALSLSALGIRIIAPIPGRGTIGIEVPNARKTIVSMKTLLASDKFSNSHFSLPIALGKRIDNENFIVDLATMPHLLMAGATGQGKSVGINAILVSLLYSKHPSQLKFVLVDPKKVELSVYSQIVNHFLARLPNEEDAIITDTKKVINTLNALCIEMDNRYDLLKDAGCRNIKEYNAKFTARKLNPEKGHQFLPFIVLVVDEFADLIMTAGKEVEMPIARLAQLARAIGIHLIIATQRPSVNIITGIIKANFPARIAFKVSSKIDSRTILDAGGADQLIGKGDMLISLNGEISRLQCAFVDTPEVDKVVDFIAYQEGYPQPFLLPEYIDEKDLESGDFDLDDRDSLFEDAARLIVANQIGSTSLLQRRMKLGYNRAGRLMDQLEQAGIVGPNQGSKAREVLIKTEMELQQHLDMLG</sequence>
<feature type="region of interest" description="Disordered" evidence="14">
    <location>
        <begin position="1"/>
        <end position="21"/>
    </location>
</feature>
<keyword evidence="4" id="KW-0132">Cell division</keyword>
<keyword evidence="18" id="KW-1185">Reference proteome</keyword>
<name>A0A1G6L4R4_NIADE</name>
<evidence type="ECO:0000256" key="14">
    <source>
        <dbReference type="SAM" id="MobiDB-lite"/>
    </source>
</evidence>
<dbReference type="GO" id="GO:0005886">
    <property type="term" value="C:plasma membrane"/>
    <property type="evidence" value="ECO:0007669"/>
    <property type="project" value="UniProtKB-SubCell"/>
</dbReference>
<dbReference type="GO" id="GO:0007059">
    <property type="term" value="P:chromosome segregation"/>
    <property type="evidence" value="ECO:0007669"/>
    <property type="project" value="UniProtKB-KW"/>
</dbReference>
<dbReference type="InterPro" id="IPR025199">
    <property type="entry name" value="FtsK_4TM"/>
</dbReference>
<evidence type="ECO:0000256" key="4">
    <source>
        <dbReference type="ARBA" id="ARBA00022618"/>
    </source>
</evidence>
<evidence type="ECO:0000256" key="8">
    <source>
        <dbReference type="ARBA" id="ARBA00022840"/>
    </source>
</evidence>
<dbReference type="InterPro" id="IPR036388">
    <property type="entry name" value="WH-like_DNA-bd_sf"/>
</dbReference>
<evidence type="ECO:0000256" key="10">
    <source>
        <dbReference type="ARBA" id="ARBA00023125"/>
    </source>
</evidence>
<evidence type="ECO:0000256" key="11">
    <source>
        <dbReference type="ARBA" id="ARBA00023136"/>
    </source>
</evidence>
<dbReference type="OrthoDB" id="9807790at2"/>
<feature type="binding site" evidence="13">
    <location>
        <begin position="522"/>
        <end position="529"/>
    </location>
    <ligand>
        <name>ATP</name>
        <dbReference type="ChEBI" id="CHEBI:30616"/>
    </ligand>
</feature>
<dbReference type="Gene3D" id="3.30.980.40">
    <property type="match status" value="1"/>
</dbReference>
<reference evidence="18" key="1">
    <citation type="submission" date="2016-10" db="EMBL/GenBank/DDBJ databases">
        <authorList>
            <person name="Varghese N."/>
            <person name="Submissions S."/>
        </authorList>
    </citation>
    <scope>NUCLEOTIDE SEQUENCE [LARGE SCALE GENOMIC DNA]</scope>
    <source>
        <strain evidence="18">DSM 25811 / CCM 8410 / LMG 26954 / E90</strain>
    </source>
</reference>
<dbReference type="GO" id="GO:0051301">
    <property type="term" value="P:cell division"/>
    <property type="evidence" value="ECO:0007669"/>
    <property type="project" value="UniProtKB-KW"/>
</dbReference>
<evidence type="ECO:0000256" key="9">
    <source>
        <dbReference type="ARBA" id="ARBA00022989"/>
    </source>
</evidence>
<comment type="subcellular location">
    <subcellularLocation>
        <location evidence="1">Cell membrane</location>
        <topology evidence="1">Multi-pass membrane protein</topology>
    </subcellularLocation>
</comment>
<dbReference type="Pfam" id="PF09397">
    <property type="entry name" value="FtsK_gamma"/>
    <property type="match status" value="1"/>
</dbReference>
<evidence type="ECO:0000313" key="18">
    <source>
        <dbReference type="Proteomes" id="UP000198757"/>
    </source>
</evidence>
<evidence type="ECO:0000256" key="12">
    <source>
        <dbReference type="ARBA" id="ARBA00023306"/>
    </source>
</evidence>
<feature type="transmembrane region" description="Helical" evidence="15">
    <location>
        <begin position="140"/>
        <end position="158"/>
    </location>
</feature>
<evidence type="ECO:0000256" key="13">
    <source>
        <dbReference type="PROSITE-ProRule" id="PRU00289"/>
    </source>
</evidence>
<dbReference type="PANTHER" id="PTHR22683">
    <property type="entry name" value="SPORULATION PROTEIN RELATED"/>
    <property type="match status" value="1"/>
</dbReference>
<evidence type="ECO:0000256" key="15">
    <source>
        <dbReference type="SAM" id="Phobius"/>
    </source>
</evidence>
<keyword evidence="10" id="KW-0238">DNA-binding</keyword>
<comment type="similarity">
    <text evidence="2">Belongs to the FtsK/SpoIIIE/SftA family.</text>
</comment>
<dbReference type="STRING" id="1285928.SAMN04487894_102220"/>
<dbReference type="InterPro" id="IPR036390">
    <property type="entry name" value="WH_DNA-bd_sf"/>
</dbReference>
<dbReference type="RefSeq" id="WP_090388847.1">
    <property type="nucleotide sequence ID" value="NZ_FMZO01000002.1"/>
</dbReference>
<evidence type="ECO:0000256" key="3">
    <source>
        <dbReference type="ARBA" id="ARBA00022475"/>
    </source>
</evidence>
<evidence type="ECO:0000256" key="2">
    <source>
        <dbReference type="ARBA" id="ARBA00006474"/>
    </source>
</evidence>
<evidence type="ECO:0000256" key="7">
    <source>
        <dbReference type="ARBA" id="ARBA00022829"/>
    </source>
</evidence>
<feature type="transmembrane region" description="Helical" evidence="15">
    <location>
        <begin position="45"/>
        <end position="66"/>
    </location>
</feature>
<dbReference type="Proteomes" id="UP000198757">
    <property type="component" value="Unassembled WGS sequence"/>
</dbReference>
<feature type="transmembrane region" description="Helical" evidence="15">
    <location>
        <begin position="173"/>
        <end position="200"/>
    </location>
</feature>